<feature type="compositionally biased region" description="Basic and acidic residues" evidence="1">
    <location>
        <begin position="292"/>
        <end position="301"/>
    </location>
</feature>
<feature type="region of interest" description="Disordered" evidence="1">
    <location>
        <begin position="515"/>
        <end position="577"/>
    </location>
</feature>
<evidence type="ECO:0000256" key="1">
    <source>
        <dbReference type="SAM" id="MobiDB-lite"/>
    </source>
</evidence>
<dbReference type="InterPro" id="IPR027267">
    <property type="entry name" value="AH/BAR_dom_sf"/>
</dbReference>
<dbReference type="OrthoDB" id="5599269at2759"/>
<proteinExistence type="predicted"/>
<dbReference type="GO" id="GO:0036286">
    <property type="term" value="C:eisosome filament"/>
    <property type="evidence" value="ECO:0007669"/>
    <property type="project" value="TreeGrafter"/>
</dbReference>
<feature type="compositionally biased region" description="Low complexity" evidence="1">
    <location>
        <begin position="309"/>
        <end position="325"/>
    </location>
</feature>
<dbReference type="GO" id="GO:0005886">
    <property type="term" value="C:plasma membrane"/>
    <property type="evidence" value="ECO:0007669"/>
    <property type="project" value="TreeGrafter"/>
</dbReference>
<name>A0A8H7EQ06_9FUNG</name>
<feature type="compositionally biased region" description="Polar residues" evidence="1">
    <location>
        <begin position="413"/>
        <end position="422"/>
    </location>
</feature>
<dbReference type="Proteomes" id="UP000605846">
    <property type="component" value="Unassembled WGS sequence"/>
</dbReference>
<dbReference type="Pfam" id="PF13805">
    <property type="entry name" value="Pil1"/>
    <property type="match status" value="1"/>
</dbReference>
<dbReference type="InterPro" id="IPR028245">
    <property type="entry name" value="PIL1/LSP1"/>
</dbReference>
<feature type="region of interest" description="Disordered" evidence="1">
    <location>
        <begin position="413"/>
        <end position="443"/>
    </location>
</feature>
<dbReference type="GO" id="GO:0070941">
    <property type="term" value="P:eisosome assembly"/>
    <property type="evidence" value="ECO:0007669"/>
    <property type="project" value="TreeGrafter"/>
</dbReference>
<feature type="compositionally biased region" description="Polar residues" evidence="1">
    <location>
        <begin position="539"/>
        <end position="551"/>
    </location>
</feature>
<keyword evidence="3" id="KW-1185">Reference proteome</keyword>
<evidence type="ECO:0000313" key="3">
    <source>
        <dbReference type="Proteomes" id="UP000605846"/>
    </source>
</evidence>
<dbReference type="AlphaFoldDB" id="A0A8H7EQ06"/>
<dbReference type="PANTHER" id="PTHR31962">
    <property type="entry name" value="SPHINGOLIPID LONG CHAIN BASE-RESPONSIVE PROTEIN PIL1"/>
    <property type="match status" value="1"/>
</dbReference>
<feature type="region of interest" description="Disordered" evidence="1">
    <location>
        <begin position="281"/>
        <end position="362"/>
    </location>
</feature>
<comment type="caution">
    <text evidence="2">The sequence shown here is derived from an EMBL/GenBank/DDBJ whole genome shotgun (WGS) entry which is preliminary data.</text>
</comment>
<dbReference type="Gene3D" id="1.20.1270.60">
    <property type="entry name" value="Arfaptin homology (AH) domain/BAR domain"/>
    <property type="match status" value="1"/>
</dbReference>
<dbReference type="EMBL" id="JABAYA010000105">
    <property type="protein sequence ID" value="KAF7725062.1"/>
    <property type="molecule type" value="Genomic_DNA"/>
</dbReference>
<reference evidence="2" key="1">
    <citation type="submission" date="2020-01" db="EMBL/GenBank/DDBJ databases">
        <title>Genome Sequencing of Three Apophysomyces-Like Fungal Strains Confirms a Novel Fungal Genus in the Mucoromycota with divergent Burkholderia-like Endosymbiotic Bacteria.</title>
        <authorList>
            <person name="Stajich J.E."/>
            <person name="Macias A.M."/>
            <person name="Carter-House D."/>
            <person name="Lovett B."/>
            <person name="Kasson L.R."/>
            <person name="Berry K."/>
            <person name="Grigoriev I."/>
            <person name="Chang Y."/>
            <person name="Spatafora J."/>
            <person name="Kasson M.T."/>
        </authorList>
    </citation>
    <scope>NUCLEOTIDE SEQUENCE</scope>
    <source>
        <strain evidence="2">NRRL A-21654</strain>
    </source>
</reference>
<organism evidence="2 3">
    <name type="scientific">Apophysomyces ossiformis</name>
    <dbReference type="NCBI Taxonomy" id="679940"/>
    <lineage>
        <taxon>Eukaryota</taxon>
        <taxon>Fungi</taxon>
        <taxon>Fungi incertae sedis</taxon>
        <taxon>Mucoromycota</taxon>
        <taxon>Mucoromycotina</taxon>
        <taxon>Mucoromycetes</taxon>
        <taxon>Mucorales</taxon>
        <taxon>Mucorineae</taxon>
        <taxon>Mucoraceae</taxon>
        <taxon>Apophysomyces</taxon>
    </lineage>
</organism>
<dbReference type="GO" id="GO:0006897">
    <property type="term" value="P:endocytosis"/>
    <property type="evidence" value="ECO:0007669"/>
    <property type="project" value="TreeGrafter"/>
</dbReference>
<evidence type="ECO:0000313" key="2">
    <source>
        <dbReference type="EMBL" id="KAF7725062.1"/>
    </source>
</evidence>
<accession>A0A8H7EQ06</accession>
<dbReference type="GO" id="GO:0008289">
    <property type="term" value="F:lipid binding"/>
    <property type="evidence" value="ECO:0007669"/>
    <property type="project" value="TreeGrafter"/>
</dbReference>
<evidence type="ECO:0008006" key="4">
    <source>
        <dbReference type="Google" id="ProtNLM"/>
    </source>
</evidence>
<sequence>MSFKNIQATWGKLGNEVMSQVARNNPLQKQDTKAISLWIFEERNDLAAMRTAVHHHNTINQSFAEWIKDEKKQFGKDATDIEDIGDKLHRLLTKMVDVEQEYADKYRQYRQVLKSIREREEQFSPMREKKRLLQTRKSNLEKSNAKSPKVQEFQKELEMMAEETHDVEMEIGDFKRFALREAFYLRFNALDEFAQKMAMLAGFGKYLVDLLDVKPTPHDQPHRRPYTKGPEAAIILADALTAVDGWKPADGDERTTLAAYAFGDRFTFYDDAPQLTEDDIKHHHKQQGMKNGDPHVSDSVKETGTSPSSAQAVVPPLPLPSASAHASDDKQHLSQDKEDLYGAPPPAYPASDIKRAAPPLPLRPKAVPTVSLASTIETDGLQSSEPPHEYEEKYAVAEEEDVAGRFQTPYQADTNAAGSHSLPNAPRPPHQTLSGMAPSVPKMSPPCQPGLSWQQVWKQASYPMLYRQMSQRQHHATPQRSYAEFQRQYAHFYSDVSRPRVGAGGFRIPTGADAGALTAEEEKKRLAQHYAAEEEEAQNRSYNTSNRMSRTLQEEEEEKPPAYDGPQKNYAEDKKSK</sequence>
<protein>
    <recommendedName>
        <fullName evidence="4">Eisosome component PIL1-domain-containing protein</fullName>
    </recommendedName>
</protein>
<dbReference type="PANTHER" id="PTHR31962:SF1">
    <property type="entry name" value="SPHINGOLIPID LONG CHAIN BASE-RESPONSIVE PROTEIN PIL1"/>
    <property type="match status" value="1"/>
</dbReference>
<gene>
    <name evidence="2" type="ORF">EC973_000469</name>
</gene>
<feature type="compositionally biased region" description="Basic and acidic residues" evidence="1">
    <location>
        <begin position="326"/>
        <end position="340"/>
    </location>
</feature>